<sequence length="599" mass="66325">MRRGGGCQSLKATKKAESQLWKVRTTKNYTEELDLGTPQGTMAKYCLKKASKRQSCAKRYKIEKKVRDHNKKVKKEAKKLGRKKKAEKIITVPKACPFKEEILVEAEKARERVKAQAEAKKEAAKQARAEKRKCPAPIDLQAVVAKAAREGAAFEISEEAKKSAAEGFNPLNDKTIKAYASEVRKMIETADIIIQVLDARDPLGSRSNSVEQQVLSSGKRLVLLLNKIDLVPRENVAKWLTYLRTQLPTIAFKASTQEQNTNLSRFSSSNLNNSASAKCIGADLVMKLLGNYCRNKDIKTSIRVGIVGFPNVGKSSVINSLKRRKACNVGAMPGITKEIQEIELDKHIRLIDSPGVVLLNAKDLDPVEVALRNAIRVDSLMDPVAPVYAILRRCSKQTLMLHYSIPEFNSTEQFLALVARKLGRLKKGARPDTNAAAKHVLHEWNSGKLRYYTQPPEESSSSAAPESAVSAEIVSQFSKEFDIEALDEELTQLVEGLPMDVGSTFVPYNSSNEEEDENDGEMEVEPANPSVVVSSGRIKKSGKDDDDADVAALPTSLEIDGNVQLNRAIKKVLKKNKRAARKQEKRTEKLTDAMDITSL</sequence>
<evidence type="ECO:0000256" key="8">
    <source>
        <dbReference type="SAM" id="MobiDB-lite"/>
    </source>
</evidence>
<evidence type="ECO:0000256" key="5">
    <source>
        <dbReference type="ARBA" id="ARBA00023242"/>
    </source>
</evidence>
<protein>
    <recommendedName>
        <fullName evidence="6">Guanine nucleotide-binding protein-like 3 homolog</fullName>
    </recommendedName>
</protein>
<dbReference type="InterPro" id="IPR014813">
    <property type="entry name" value="Gnl3_N_dom"/>
</dbReference>
<dbReference type="InterPro" id="IPR023179">
    <property type="entry name" value="GTP-bd_ortho_bundle_sf"/>
</dbReference>
<dbReference type="GO" id="GO:0005730">
    <property type="term" value="C:nucleolus"/>
    <property type="evidence" value="ECO:0007669"/>
    <property type="project" value="TreeGrafter"/>
</dbReference>
<feature type="domain" description="CP-type G" evidence="9">
    <location>
        <begin position="180"/>
        <end position="359"/>
    </location>
</feature>
<dbReference type="SUPFAM" id="SSF52540">
    <property type="entry name" value="P-loop containing nucleoside triphosphate hydrolases"/>
    <property type="match status" value="1"/>
</dbReference>
<keyword evidence="5" id="KW-0539">Nucleus</keyword>
<feature type="region of interest" description="Disordered" evidence="8">
    <location>
        <begin position="508"/>
        <end position="547"/>
    </location>
</feature>
<keyword evidence="4" id="KW-0342">GTP-binding</keyword>
<dbReference type="CDD" id="cd04178">
    <property type="entry name" value="Nucleostemin_like"/>
    <property type="match status" value="1"/>
</dbReference>
<keyword evidence="11" id="KW-1185">Reference proteome</keyword>
<evidence type="ECO:0000256" key="1">
    <source>
        <dbReference type="ARBA" id="ARBA00004123"/>
    </source>
</evidence>
<feature type="region of interest" description="Disordered" evidence="8">
    <location>
        <begin position="575"/>
        <end position="599"/>
    </location>
</feature>
<dbReference type="PANTHER" id="PTHR11089">
    <property type="entry name" value="GTP-BINDING PROTEIN-RELATED"/>
    <property type="match status" value="1"/>
</dbReference>
<feature type="compositionally biased region" description="Basic and acidic residues" evidence="8">
    <location>
        <begin position="581"/>
        <end position="592"/>
    </location>
</feature>
<evidence type="ECO:0000256" key="7">
    <source>
        <dbReference type="SAM" id="Coils"/>
    </source>
</evidence>
<keyword evidence="2" id="KW-0547">Nucleotide-binding</keyword>
<dbReference type="InterPro" id="IPR006073">
    <property type="entry name" value="GTP-bd"/>
</dbReference>
<evidence type="ECO:0000313" key="12">
    <source>
        <dbReference type="WBParaSite" id="NBR_0001274101-mRNA-1"/>
    </source>
</evidence>
<dbReference type="InterPro" id="IPR030378">
    <property type="entry name" value="G_CP_dom"/>
</dbReference>
<dbReference type="WBParaSite" id="NBR_0001274101-mRNA-1">
    <property type="protein sequence ID" value="NBR_0001274101-mRNA-1"/>
    <property type="gene ID" value="NBR_0001274101"/>
</dbReference>
<evidence type="ECO:0000256" key="4">
    <source>
        <dbReference type="ARBA" id="ARBA00023134"/>
    </source>
</evidence>
<organism evidence="12">
    <name type="scientific">Nippostrongylus brasiliensis</name>
    <name type="common">Rat hookworm</name>
    <dbReference type="NCBI Taxonomy" id="27835"/>
    <lineage>
        <taxon>Eukaryota</taxon>
        <taxon>Metazoa</taxon>
        <taxon>Ecdysozoa</taxon>
        <taxon>Nematoda</taxon>
        <taxon>Chromadorea</taxon>
        <taxon>Rhabditida</taxon>
        <taxon>Rhabditina</taxon>
        <taxon>Rhabditomorpha</taxon>
        <taxon>Strongyloidea</taxon>
        <taxon>Heligmosomidae</taxon>
        <taxon>Nippostrongylus</taxon>
    </lineage>
</organism>
<dbReference type="FunFam" id="3.40.50.300:FF:000493">
    <property type="entry name" value="Guanine nucleotide-binding protein-like 3-like protein"/>
    <property type="match status" value="1"/>
</dbReference>
<dbReference type="FunFam" id="1.10.1580.10:FF:000002">
    <property type="entry name" value="Guanine nucleotide-binding protein-like 3 (nucleolar)-like"/>
    <property type="match status" value="1"/>
</dbReference>
<dbReference type="Gene3D" id="1.10.1580.10">
    <property type="match status" value="1"/>
</dbReference>
<evidence type="ECO:0000313" key="10">
    <source>
        <dbReference type="EMBL" id="VDL76331.1"/>
    </source>
</evidence>
<dbReference type="EMBL" id="UYSL01020846">
    <property type="protein sequence ID" value="VDL76331.1"/>
    <property type="molecule type" value="Genomic_DNA"/>
</dbReference>
<evidence type="ECO:0000313" key="11">
    <source>
        <dbReference type="Proteomes" id="UP000271162"/>
    </source>
</evidence>
<reference evidence="10 11" key="2">
    <citation type="submission" date="2018-11" db="EMBL/GenBank/DDBJ databases">
        <authorList>
            <consortium name="Pathogen Informatics"/>
        </authorList>
    </citation>
    <scope>NUCLEOTIDE SEQUENCE [LARGE SCALE GENOMIC DNA]</scope>
</reference>
<keyword evidence="3 7" id="KW-0175">Coiled coil</keyword>
<accession>A0A158R0Y2</accession>
<dbReference type="InterPro" id="IPR027417">
    <property type="entry name" value="P-loop_NTPase"/>
</dbReference>
<reference evidence="12" key="1">
    <citation type="submission" date="2016-04" db="UniProtKB">
        <authorList>
            <consortium name="WormBaseParasite"/>
        </authorList>
    </citation>
    <scope>IDENTIFICATION</scope>
</reference>
<dbReference type="AlphaFoldDB" id="A0A158R0Y2"/>
<evidence type="ECO:0000259" key="9">
    <source>
        <dbReference type="PROSITE" id="PS51721"/>
    </source>
</evidence>
<dbReference type="Proteomes" id="UP000271162">
    <property type="component" value="Unassembled WGS sequence"/>
</dbReference>
<evidence type="ECO:0000256" key="6">
    <source>
        <dbReference type="ARBA" id="ARBA00069022"/>
    </source>
</evidence>
<comment type="subcellular location">
    <subcellularLocation>
        <location evidence="1">Nucleus</location>
    </subcellularLocation>
</comment>
<feature type="coiled-coil region" evidence="7">
    <location>
        <begin position="99"/>
        <end position="132"/>
    </location>
</feature>
<dbReference type="PANTHER" id="PTHR11089:SF30">
    <property type="entry name" value="GUANINE NUCLEOTIDE-BINDING PROTEIN-LIKE 3 HOMOLOG"/>
    <property type="match status" value="1"/>
</dbReference>
<name>A0A158R0Y2_NIPBR</name>
<dbReference type="Gene3D" id="3.40.50.300">
    <property type="entry name" value="P-loop containing nucleotide triphosphate hydrolases"/>
    <property type="match status" value="1"/>
</dbReference>
<dbReference type="Pfam" id="PF08701">
    <property type="entry name" value="GN3L_Grn1"/>
    <property type="match status" value="1"/>
</dbReference>
<dbReference type="OMA" id="NWIKYFR"/>
<dbReference type="InterPro" id="IPR050755">
    <property type="entry name" value="TRAFAC_YlqF/YawG_RiboMat"/>
</dbReference>
<evidence type="ECO:0000256" key="2">
    <source>
        <dbReference type="ARBA" id="ARBA00022741"/>
    </source>
</evidence>
<gene>
    <name evidence="10" type="ORF">NBR_LOCUS12742</name>
</gene>
<evidence type="ECO:0000256" key="3">
    <source>
        <dbReference type="ARBA" id="ARBA00023054"/>
    </source>
</evidence>
<dbReference type="STRING" id="27835.A0A158R0Y2"/>
<dbReference type="Pfam" id="PF01926">
    <property type="entry name" value="MMR_HSR1"/>
    <property type="match status" value="1"/>
</dbReference>
<dbReference type="GO" id="GO:0005525">
    <property type="term" value="F:GTP binding"/>
    <property type="evidence" value="ECO:0007669"/>
    <property type="project" value="UniProtKB-KW"/>
</dbReference>
<dbReference type="PROSITE" id="PS51721">
    <property type="entry name" value="G_CP"/>
    <property type="match status" value="1"/>
</dbReference>
<feature type="compositionally biased region" description="Acidic residues" evidence="8">
    <location>
        <begin position="512"/>
        <end position="524"/>
    </location>
</feature>
<proteinExistence type="predicted"/>